<evidence type="ECO:0000256" key="1">
    <source>
        <dbReference type="SAM" id="Phobius"/>
    </source>
</evidence>
<dbReference type="AlphaFoldDB" id="A0A9P4HM92"/>
<evidence type="ECO:0008006" key="4">
    <source>
        <dbReference type="Google" id="ProtNLM"/>
    </source>
</evidence>
<reference evidence="2" key="1">
    <citation type="journal article" date="2020" name="Stud. Mycol.">
        <title>101 Dothideomycetes genomes: a test case for predicting lifestyles and emergence of pathogens.</title>
        <authorList>
            <person name="Haridas S."/>
            <person name="Albert R."/>
            <person name="Binder M."/>
            <person name="Bloem J."/>
            <person name="Labutti K."/>
            <person name="Salamov A."/>
            <person name="Andreopoulos B."/>
            <person name="Baker S."/>
            <person name="Barry K."/>
            <person name="Bills G."/>
            <person name="Bluhm B."/>
            <person name="Cannon C."/>
            <person name="Castanera R."/>
            <person name="Culley D."/>
            <person name="Daum C."/>
            <person name="Ezra D."/>
            <person name="Gonzalez J."/>
            <person name="Henrissat B."/>
            <person name="Kuo A."/>
            <person name="Liang C."/>
            <person name="Lipzen A."/>
            <person name="Lutzoni F."/>
            <person name="Magnuson J."/>
            <person name="Mondo S."/>
            <person name="Nolan M."/>
            <person name="Ohm R."/>
            <person name="Pangilinan J."/>
            <person name="Park H.-J."/>
            <person name="Ramirez L."/>
            <person name="Alfaro M."/>
            <person name="Sun H."/>
            <person name="Tritt A."/>
            <person name="Yoshinaga Y."/>
            <person name="Zwiers L.-H."/>
            <person name="Turgeon B."/>
            <person name="Goodwin S."/>
            <person name="Spatafora J."/>
            <person name="Crous P."/>
            <person name="Grigoriev I."/>
        </authorList>
    </citation>
    <scope>NUCLEOTIDE SEQUENCE</scope>
    <source>
        <strain evidence="2">CBS 121410</strain>
    </source>
</reference>
<accession>A0A9P4HM92</accession>
<dbReference type="OrthoDB" id="5299849at2759"/>
<dbReference type="Pfam" id="PF10311">
    <property type="entry name" value="Ilm1"/>
    <property type="match status" value="1"/>
</dbReference>
<dbReference type="PANTHER" id="PTHR28029">
    <property type="entry name" value="PROTEIN ILM1"/>
    <property type="match status" value="1"/>
</dbReference>
<evidence type="ECO:0000313" key="3">
    <source>
        <dbReference type="Proteomes" id="UP000799776"/>
    </source>
</evidence>
<dbReference type="Proteomes" id="UP000799776">
    <property type="component" value="Unassembled WGS sequence"/>
</dbReference>
<gene>
    <name evidence="2" type="ORF">K490DRAFT_49756</name>
</gene>
<keyword evidence="1" id="KW-1133">Transmembrane helix</keyword>
<dbReference type="EMBL" id="ML978744">
    <property type="protein sequence ID" value="KAF2084219.1"/>
    <property type="molecule type" value="Genomic_DNA"/>
</dbReference>
<evidence type="ECO:0000313" key="2">
    <source>
        <dbReference type="EMBL" id="KAF2084219.1"/>
    </source>
</evidence>
<proteinExistence type="predicted"/>
<keyword evidence="1" id="KW-0472">Membrane</keyword>
<comment type="caution">
    <text evidence="2">The sequence shown here is derived from an EMBL/GenBank/DDBJ whole genome shotgun (WGS) entry which is preliminary data.</text>
</comment>
<feature type="transmembrane region" description="Helical" evidence="1">
    <location>
        <begin position="56"/>
        <end position="74"/>
    </location>
</feature>
<keyword evidence="1" id="KW-0812">Transmembrane</keyword>
<dbReference type="PANTHER" id="PTHR28029:SF1">
    <property type="entry name" value="PROTEIN ILM1"/>
    <property type="match status" value="1"/>
</dbReference>
<protein>
    <recommendedName>
        <fullName evidence="4">Increased loss of mitochondrial DNA protein 1</fullName>
    </recommendedName>
</protein>
<organism evidence="2 3">
    <name type="scientific">Saccharata proteae CBS 121410</name>
    <dbReference type="NCBI Taxonomy" id="1314787"/>
    <lineage>
        <taxon>Eukaryota</taxon>
        <taxon>Fungi</taxon>
        <taxon>Dikarya</taxon>
        <taxon>Ascomycota</taxon>
        <taxon>Pezizomycotina</taxon>
        <taxon>Dothideomycetes</taxon>
        <taxon>Dothideomycetes incertae sedis</taxon>
        <taxon>Botryosphaeriales</taxon>
        <taxon>Saccharataceae</taxon>
        <taxon>Saccharata</taxon>
    </lineage>
</organism>
<keyword evidence="3" id="KW-1185">Reference proteome</keyword>
<feature type="transmembrane region" description="Helical" evidence="1">
    <location>
        <begin position="126"/>
        <end position="145"/>
    </location>
</feature>
<name>A0A9P4HM92_9PEZI</name>
<dbReference type="InterPro" id="IPR018815">
    <property type="entry name" value="Incr_loss_mito_DNA_1"/>
</dbReference>
<feature type="transmembrane region" description="Helical" evidence="1">
    <location>
        <begin position="95"/>
        <end position="114"/>
    </location>
</feature>
<sequence>MAIFSAFNIIRGLALFHLTLAYVFLTNPATVADQNVVFLFGEAMKLAISTFVKPNSATAFIAVLMAFLGLTDLTSACMDEEVAYPYWRNQTPIRLLFLFSLTAYTYAFAPSGTFRGSVGDTLKNRVVFTFGFFEVVMWFWVFITLRDERRQAAERLLERRRAEAEHL</sequence>